<evidence type="ECO:0000313" key="2">
    <source>
        <dbReference type="Proteomes" id="UP001055811"/>
    </source>
</evidence>
<evidence type="ECO:0000313" key="1">
    <source>
        <dbReference type="EMBL" id="KAI3750307.1"/>
    </source>
</evidence>
<name>A0ACB9DUR0_CICIN</name>
<reference evidence="2" key="1">
    <citation type="journal article" date="2022" name="Mol. Ecol. Resour.">
        <title>The genomes of chicory, endive, great burdock and yacon provide insights into Asteraceae palaeo-polyploidization history and plant inulin production.</title>
        <authorList>
            <person name="Fan W."/>
            <person name="Wang S."/>
            <person name="Wang H."/>
            <person name="Wang A."/>
            <person name="Jiang F."/>
            <person name="Liu H."/>
            <person name="Zhao H."/>
            <person name="Xu D."/>
            <person name="Zhang Y."/>
        </authorList>
    </citation>
    <scope>NUCLEOTIDE SEQUENCE [LARGE SCALE GENOMIC DNA]</scope>
    <source>
        <strain evidence="2">cv. Punajuju</strain>
    </source>
</reference>
<dbReference type="Proteomes" id="UP001055811">
    <property type="component" value="Linkage Group LG04"/>
</dbReference>
<reference evidence="1 2" key="2">
    <citation type="journal article" date="2022" name="Mol. Ecol. Resour.">
        <title>The genomes of chicory, endive, great burdock and yacon provide insights into Asteraceae paleo-polyploidization history and plant inulin production.</title>
        <authorList>
            <person name="Fan W."/>
            <person name="Wang S."/>
            <person name="Wang H."/>
            <person name="Wang A."/>
            <person name="Jiang F."/>
            <person name="Liu H."/>
            <person name="Zhao H."/>
            <person name="Xu D."/>
            <person name="Zhang Y."/>
        </authorList>
    </citation>
    <scope>NUCLEOTIDE SEQUENCE [LARGE SCALE GENOMIC DNA]</scope>
    <source>
        <strain evidence="2">cv. Punajuju</strain>
        <tissue evidence="1">Leaves</tissue>
    </source>
</reference>
<dbReference type="EMBL" id="CM042012">
    <property type="protein sequence ID" value="KAI3750307.1"/>
    <property type="molecule type" value="Genomic_DNA"/>
</dbReference>
<comment type="caution">
    <text evidence="1">The sequence shown here is derived from an EMBL/GenBank/DDBJ whole genome shotgun (WGS) entry which is preliminary data.</text>
</comment>
<proteinExistence type="predicted"/>
<sequence length="472" mass="52797">MGADETNGTVHPPAAEVVVVMVPFVAHGHLNQLVHLSSLISTYNIPVHFVSSTTHIRLVRSRLQTSGSHSAGSNLIHFHEFPTPPFASPPPNPSNRFPTHLQPSFDAVLHLRRPVADLILSLSSTTRRVAVVHDFLMSYVVQDVKTIPNAESYIFRPLSAFDCFWRTWEGMNRPFPVDQGMLKRLPSNEGCFTPEFIEFVKLHRGHAGFHAGLLFDTSRAIEAEYLEYFEREEMNDTKKLWAIGPLNLIDKTFSTVSKDRHKCLQWLDLQPPSSVIYVSFGTTTTFTDEQITELAIGLENSQQRFIWVLRAADKGDVFGGETKMADLPNGFEARVDGRGLVLRGWAPQMEILGHVATGGFMTHCGWNSCTESISRGVPMATWPMHSDQPRNAFLITDVLRIGVVVNDWAHRDELVKSVVVEDVIRRLMVSKEGSEMRKRAGELAAAVGRSVAEGGKSRKEIDSFISYINRHG</sequence>
<protein>
    <submittedName>
        <fullName evidence="1">Uncharacterized protein</fullName>
    </submittedName>
</protein>
<gene>
    <name evidence="1" type="ORF">L2E82_20941</name>
</gene>
<organism evidence="1 2">
    <name type="scientific">Cichorium intybus</name>
    <name type="common">Chicory</name>
    <dbReference type="NCBI Taxonomy" id="13427"/>
    <lineage>
        <taxon>Eukaryota</taxon>
        <taxon>Viridiplantae</taxon>
        <taxon>Streptophyta</taxon>
        <taxon>Embryophyta</taxon>
        <taxon>Tracheophyta</taxon>
        <taxon>Spermatophyta</taxon>
        <taxon>Magnoliopsida</taxon>
        <taxon>eudicotyledons</taxon>
        <taxon>Gunneridae</taxon>
        <taxon>Pentapetalae</taxon>
        <taxon>asterids</taxon>
        <taxon>campanulids</taxon>
        <taxon>Asterales</taxon>
        <taxon>Asteraceae</taxon>
        <taxon>Cichorioideae</taxon>
        <taxon>Cichorieae</taxon>
        <taxon>Cichoriinae</taxon>
        <taxon>Cichorium</taxon>
    </lineage>
</organism>
<keyword evidence="2" id="KW-1185">Reference proteome</keyword>
<accession>A0ACB9DUR0</accession>